<feature type="compositionally biased region" description="Low complexity" evidence="5">
    <location>
        <begin position="89"/>
        <end position="119"/>
    </location>
</feature>
<feature type="compositionally biased region" description="Basic and acidic residues" evidence="5">
    <location>
        <begin position="376"/>
        <end position="392"/>
    </location>
</feature>
<feature type="region of interest" description="Disordered" evidence="5">
    <location>
        <begin position="218"/>
        <end position="466"/>
    </location>
</feature>
<feature type="compositionally biased region" description="Basic residues" evidence="5">
    <location>
        <begin position="393"/>
        <end position="403"/>
    </location>
</feature>
<feature type="region of interest" description="Disordered" evidence="5">
    <location>
        <begin position="1"/>
        <end position="197"/>
    </location>
</feature>
<sequence length="615" mass="65573">MPPKPRGRPAKPRGGAAAAAASSAESSHQQTQEPADLPPSSSSTAAATTTDPSLTLIPSESIESTPLAIPPPSGRLEGLNNPSAPNLRSTRGAAAASSSSSTAAAIAAGGEASGSSTVAPPILAPGERPKPKLKFAPKNTTRKTKEEREQLNRKYAPPPDESVNAFGVTRGGPSGRGARGRGRGRGGLGRGGEGLKREEAAVASGPFSMGSVITMGGKQKISIERTSRSFRTNRMGGSKIKREVGEDGQVKDELYSSSDSEGGPKVDVEMIELISSDDEDDGEGGEKKYSSVKGFAPVRIERREHVDKLAQQSGGGGGGGVKEEKGKRDAKGKGKEVDLEILEERKARPGRRDSGTGPRVKIEPSESPKATRRSTRSPEVKKKQSSSPEDRRRKQMARSRSGNRKKDIIVPQSQEDFEEIERYEQDRFSMLRELGPALPERGVDAEGDHDMGDDSAPPVPPPDEKQNKLYLFQFPPVLPLMEPAEEVDDAETQVKEEDSAAPAAAAASSSHQPAIKKEEIPRSKYTTLEEVQKAQLPPGTAGKLNVHRSGKVTMVFGGIEFEVHRGIDCEFLQDIVVLQKDSGAVDERGRPKGRAWGMGQLKGKFVATPDISKLV</sequence>
<keyword evidence="2" id="KW-0240">DNA-directed RNA polymerase</keyword>
<dbReference type="Proteomes" id="UP001373714">
    <property type="component" value="Unassembled WGS sequence"/>
</dbReference>
<feature type="compositionally biased region" description="Basic and acidic residues" evidence="5">
    <location>
        <begin position="441"/>
        <end position="452"/>
    </location>
</feature>
<accession>A0AAV9VLJ8</accession>
<reference evidence="6 7" key="1">
    <citation type="submission" date="2019-10" db="EMBL/GenBank/DDBJ databases">
        <authorList>
            <person name="Palmer J.M."/>
        </authorList>
    </citation>
    <scope>NUCLEOTIDE SEQUENCE [LARGE SCALE GENOMIC DNA]</scope>
    <source>
        <strain evidence="6 7">TWF730</strain>
    </source>
</reference>
<comment type="caution">
    <text evidence="6">The sequence shown here is derived from an EMBL/GenBank/DDBJ whole genome shotgun (WGS) entry which is preliminary data.</text>
</comment>
<evidence type="ECO:0000256" key="4">
    <source>
        <dbReference type="ARBA" id="ARBA00023242"/>
    </source>
</evidence>
<feature type="compositionally biased region" description="Basic and acidic residues" evidence="5">
    <location>
        <begin position="143"/>
        <end position="152"/>
    </location>
</feature>
<evidence type="ECO:0000313" key="6">
    <source>
        <dbReference type="EMBL" id="KAK6360655.1"/>
    </source>
</evidence>
<feature type="compositionally biased region" description="Basic and acidic residues" evidence="5">
    <location>
        <begin position="420"/>
        <end position="430"/>
    </location>
</feature>
<feature type="compositionally biased region" description="Low complexity" evidence="5">
    <location>
        <begin position="34"/>
        <end position="56"/>
    </location>
</feature>
<dbReference type="GO" id="GO:0003677">
    <property type="term" value="F:DNA binding"/>
    <property type="evidence" value="ECO:0007669"/>
    <property type="project" value="InterPro"/>
</dbReference>
<organism evidence="6 7">
    <name type="scientific">Orbilia blumenaviensis</name>
    <dbReference type="NCBI Taxonomy" id="1796055"/>
    <lineage>
        <taxon>Eukaryota</taxon>
        <taxon>Fungi</taxon>
        <taxon>Dikarya</taxon>
        <taxon>Ascomycota</taxon>
        <taxon>Pezizomycotina</taxon>
        <taxon>Orbiliomycetes</taxon>
        <taxon>Orbiliales</taxon>
        <taxon>Orbiliaceae</taxon>
        <taxon>Orbilia</taxon>
    </lineage>
</organism>
<proteinExistence type="predicted"/>
<dbReference type="PANTHER" id="PTHR13408:SF0">
    <property type="entry name" value="DNA-DIRECTED RNA POLYMERASE III SUBUNIT RPC4"/>
    <property type="match status" value="1"/>
</dbReference>
<feature type="compositionally biased region" description="Low complexity" evidence="5">
    <location>
        <begin position="500"/>
        <end position="510"/>
    </location>
</feature>
<keyword evidence="4" id="KW-0539">Nucleus</keyword>
<name>A0AAV9VLJ8_9PEZI</name>
<evidence type="ECO:0008006" key="8">
    <source>
        <dbReference type="Google" id="ProtNLM"/>
    </source>
</evidence>
<evidence type="ECO:0000256" key="2">
    <source>
        <dbReference type="ARBA" id="ARBA00022478"/>
    </source>
</evidence>
<feature type="region of interest" description="Disordered" evidence="5">
    <location>
        <begin position="486"/>
        <end position="523"/>
    </location>
</feature>
<keyword evidence="3" id="KW-0804">Transcription</keyword>
<dbReference type="GO" id="GO:0005666">
    <property type="term" value="C:RNA polymerase III complex"/>
    <property type="evidence" value="ECO:0007669"/>
    <property type="project" value="InterPro"/>
</dbReference>
<feature type="compositionally biased region" description="Basic and acidic residues" evidence="5">
    <location>
        <begin position="321"/>
        <end position="366"/>
    </location>
</feature>
<keyword evidence="7" id="KW-1185">Reference proteome</keyword>
<feature type="compositionally biased region" description="Low complexity" evidence="5">
    <location>
        <begin position="12"/>
        <end position="24"/>
    </location>
</feature>
<dbReference type="PANTHER" id="PTHR13408">
    <property type="entry name" value="DNA-DIRECTED RNA POLYMERASE III"/>
    <property type="match status" value="1"/>
</dbReference>
<dbReference type="EMBL" id="JAVHNS010000003">
    <property type="protein sequence ID" value="KAK6360655.1"/>
    <property type="molecule type" value="Genomic_DNA"/>
</dbReference>
<comment type="subcellular location">
    <subcellularLocation>
        <location evidence="1">Nucleus</location>
    </subcellularLocation>
</comment>
<evidence type="ECO:0000256" key="5">
    <source>
        <dbReference type="SAM" id="MobiDB-lite"/>
    </source>
</evidence>
<gene>
    <name evidence="6" type="ORF">TWF730_006790</name>
</gene>
<evidence type="ECO:0000256" key="1">
    <source>
        <dbReference type="ARBA" id="ARBA00004123"/>
    </source>
</evidence>
<feature type="compositionally biased region" description="Basic and acidic residues" evidence="5">
    <location>
        <begin position="240"/>
        <end position="254"/>
    </location>
</feature>
<dbReference type="AlphaFoldDB" id="A0AAV9VLJ8"/>
<protein>
    <recommendedName>
        <fullName evidence="8">RNA polymerase III RPC4</fullName>
    </recommendedName>
</protein>
<dbReference type="GO" id="GO:0042797">
    <property type="term" value="P:tRNA transcription by RNA polymerase III"/>
    <property type="evidence" value="ECO:0007669"/>
    <property type="project" value="TreeGrafter"/>
</dbReference>
<feature type="compositionally biased region" description="Basic and acidic residues" evidence="5">
    <location>
        <begin position="299"/>
        <end position="308"/>
    </location>
</feature>
<dbReference type="Pfam" id="PF05132">
    <property type="entry name" value="RNA_pol_Rpc4"/>
    <property type="match status" value="1"/>
</dbReference>
<evidence type="ECO:0000313" key="7">
    <source>
        <dbReference type="Proteomes" id="UP001373714"/>
    </source>
</evidence>
<dbReference type="InterPro" id="IPR007811">
    <property type="entry name" value="RPC4"/>
</dbReference>
<evidence type="ECO:0000256" key="3">
    <source>
        <dbReference type="ARBA" id="ARBA00023163"/>
    </source>
</evidence>
<feature type="compositionally biased region" description="Basic residues" evidence="5">
    <location>
        <begin position="1"/>
        <end position="11"/>
    </location>
</feature>